<feature type="transmembrane region" description="Helical" evidence="7">
    <location>
        <begin position="39"/>
        <end position="59"/>
    </location>
</feature>
<feature type="transmembrane region" description="Helical" evidence="7">
    <location>
        <begin position="235"/>
        <end position="255"/>
    </location>
</feature>
<dbReference type="InterPro" id="IPR002656">
    <property type="entry name" value="Acyl_transf_3_dom"/>
</dbReference>
<evidence type="ECO:0000256" key="3">
    <source>
        <dbReference type="ARBA" id="ARBA00022475"/>
    </source>
</evidence>
<keyword evidence="10" id="KW-1185">Reference proteome</keyword>
<evidence type="ECO:0000256" key="5">
    <source>
        <dbReference type="ARBA" id="ARBA00022989"/>
    </source>
</evidence>
<dbReference type="PANTHER" id="PTHR40074">
    <property type="entry name" value="O-ACETYLTRANSFERASE WECH"/>
    <property type="match status" value="1"/>
</dbReference>
<keyword evidence="5 7" id="KW-1133">Transmembrane helix</keyword>
<dbReference type="Proteomes" id="UP000253908">
    <property type="component" value="Chromosome"/>
</dbReference>
<dbReference type="Pfam" id="PF01757">
    <property type="entry name" value="Acyl_transf_3"/>
    <property type="match status" value="1"/>
</dbReference>
<sequence length="347" mass="40364">MIKEWNLLRVIACLSIVFLHSTTFTVWSKGNLNLEYYQFFRLLLCFATPTFIILSIIILAYKYNNRLPDEFFKRRAKLILLPFISFAIIDAWMVNATSTGGIDIPEKILLNLVGEYEGYFILVIFQFYIIHYLVVKFKISVEKFLPISILLMATSLYFLFSNYPFFIQYRKVFEILFISWVGYYTVGFVIGKHYDAIRKFLKDYKWYTIIVLAFSVYLLFLSFEAGNINVRSRRIDIFAVALSASLVVLAWGQLVPKLKIVNLISNYSLGIYLVHWQVMRVLAPFLAEHIHSMTSMILCLFFSTLIISMVIIKLISLLPFGKYIVGNVKRKYNKKQSTVKLGESAVS</sequence>
<keyword evidence="4 7" id="KW-0812">Transmembrane</keyword>
<keyword evidence="3" id="KW-1003">Cell membrane</keyword>
<dbReference type="OrthoDB" id="65129at2"/>
<comment type="similarity">
    <text evidence="2">Belongs to the acyltransferase 3 family.</text>
</comment>
<keyword evidence="6 7" id="KW-0472">Membrane</keyword>
<organism evidence="9 10">
    <name type="scientific">Oceanobacillus zhaokaii</name>
    <dbReference type="NCBI Taxonomy" id="2052660"/>
    <lineage>
        <taxon>Bacteria</taxon>
        <taxon>Bacillati</taxon>
        <taxon>Bacillota</taxon>
        <taxon>Bacilli</taxon>
        <taxon>Bacillales</taxon>
        <taxon>Bacillaceae</taxon>
        <taxon>Oceanobacillus</taxon>
    </lineage>
</organism>
<feature type="transmembrane region" description="Helical" evidence="7">
    <location>
        <begin position="147"/>
        <end position="166"/>
    </location>
</feature>
<dbReference type="AlphaFoldDB" id="A0A345PLK2"/>
<proteinExistence type="inferred from homology"/>
<evidence type="ECO:0000259" key="8">
    <source>
        <dbReference type="Pfam" id="PF01757"/>
    </source>
</evidence>
<evidence type="ECO:0000256" key="4">
    <source>
        <dbReference type="ARBA" id="ARBA00022692"/>
    </source>
</evidence>
<feature type="transmembrane region" description="Helical" evidence="7">
    <location>
        <begin position="7"/>
        <end position="27"/>
    </location>
</feature>
<dbReference type="GO" id="GO:0016413">
    <property type="term" value="F:O-acetyltransferase activity"/>
    <property type="evidence" value="ECO:0007669"/>
    <property type="project" value="TreeGrafter"/>
</dbReference>
<feature type="transmembrane region" description="Helical" evidence="7">
    <location>
        <begin position="206"/>
        <end position="223"/>
    </location>
</feature>
<feature type="transmembrane region" description="Helical" evidence="7">
    <location>
        <begin position="79"/>
        <end position="98"/>
    </location>
</feature>
<dbReference type="KEGG" id="ocn:CUC15_18970"/>
<reference evidence="10" key="1">
    <citation type="submission" date="2017-11" db="EMBL/GenBank/DDBJ databases">
        <authorList>
            <person name="Zhu W."/>
        </authorList>
    </citation>
    <scope>NUCLEOTIDE SEQUENCE [LARGE SCALE GENOMIC DNA]</scope>
    <source>
        <strain evidence="10">160</strain>
    </source>
</reference>
<name>A0A345PLK2_9BACI</name>
<dbReference type="PANTHER" id="PTHR40074:SF2">
    <property type="entry name" value="O-ACETYLTRANSFERASE WECH"/>
    <property type="match status" value="1"/>
</dbReference>
<dbReference type="GO" id="GO:0005886">
    <property type="term" value="C:plasma membrane"/>
    <property type="evidence" value="ECO:0007669"/>
    <property type="project" value="UniProtKB-SubCell"/>
</dbReference>
<evidence type="ECO:0000256" key="1">
    <source>
        <dbReference type="ARBA" id="ARBA00004651"/>
    </source>
</evidence>
<evidence type="ECO:0000313" key="9">
    <source>
        <dbReference type="EMBL" id="AXI10882.1"/>
    </source>
</evidence>
<evidence type="ECO:0000256" key="6">
    <source>
        <dbReference type="ARBA" id="ARBA00023136"/>
    </source>
</evidence>
<feature type="transmembrane region" description="Helical" evidence="7">
    <location>
        <begin position="118"/>
        <end position="135"/>
    </location>
</feature>
<accession>A0A345PLK2</accession>
<feature type="transmembrane region" description="Helical" evidence="7">
    <location>
        <begin position="293"/>
        <end position="325"/>
    </location>
</feature>
<evidence type="ECO:0000256" key="7">
    <source>
        <dbReference type="SAM" id="Phobius"/>
    </source>
</evidence>
<feature type="domain" description="Acyltransferase 3" evidence="8">
    <location>
        <begin position="3"/>
        <end position="312"/>
    </location>
</feature>
<gene>
    <name evidence="9" type="ORF">CUC15_18970</name>
</gene>
<protein>
    <recommendedName>
        <fullName evidence="8">Acyltransferase 3 domain-containing protein</fullName>
    </recommendedName>
</protein>
<dbReference type="GO" id="GO:0009246">
    <property type="term" value="P:enterobacterial common antigen biosynthetic process"/>
    <property type="evidence" value="ECO:0007669"/>
    <property type="project" value="TreeGrafter"/>
</dbReference>
<dbReference type="EMBL" id="CP024848">
    <property type="protein sequence ID" value="AXI10882.1"/>
    <property type="molecule type" value="Genomic_DNA"/>
</dbReference>
<feature type="transmembrane region" description="Helical" evidence="7">
    <location>
        <begin position="172"/>
        <end position="194"/>
    </location>
</feature>
<evidence type="ECO:0000313" key="10">
    <source>
        <dbReference type="Proteomes" id="UP000253908"/>
    </source>
</evidence>
<dbReference type="RefSeq" id="WP_114918168.1">
    <property type="nucleotide sequence ID" value="NZ_CP024848.1"/>
</dbReference>
<comment type="subcellular location">
    <subcellularLocation>
        <location evidence="1">Cell membrane</location>
        <topology evidence="1">Multi-pass membrane protein</topology>
    </subcellularLocation>
</comment>
<evidence type="ECO:0000256" key="2">
    <source>
        <dbReference type="ARBA" id="ARBA00007400"/>
    </source>
</evidence>